<dbReference type="AlphaFoldDB" id="A0A4R7SRN8"/>
<dbReference type="SUPFAM" id="SSF89372">
    <property type="entry name" value="Fucose-specific lectin"/>
    <property type="match status" value="1"/>
</dbReference>
<comment type="caution">
    <text evidence="2">The sequence shown here is derived from an EMBL/GenBank/DDBJ whole genome shotgun (WGS) entry which is preliminary data.</text>
</comment>
<protein>
    <submittedName>
        <fullName evidence="2">Uncharacterized protein</fullName>
    </submittedName>
</protein>
<dbReference type="RefSeq" id="WP_133792823.1">
    <property type="nucleotide sequence ID" value="NZ_SOCA01000001.1"/>
</dbReference>
<dbReference type="EMBL" id="SOCA01000001">
    <property type="protein sequence ID" value="TDU80828.1"/>
    <property type="molecule type" value="Genomic_DNA"/>
</dbReference>
<reference evidence="2 3" key="1">
    <citation type="submission" date="2019-03" db="EMBL/GenBank/DDBJ databases">
        <title>Genomic Encyclopedia of Archaeal and Bacterial Type Strains, Phase II (KMG-II): from individual species to whole genera.</title>
        <authorList>
            <person name="Goeker M."/>
        </authorList>
    </citation>
    <scope>NUCLEOTIDE SEQUENCE [LARGE SCALE GENOMIC DNA]</scope>
    <source>
        <strain evidence="2 3">ATCC 25309</strain>
    </source>
</reference>
<name>A0A4R7SRN8_9BACT</name>
<evidence type="ECO:0000256" key="1">
    <source>
        <dbReference type="SAM" id="SignalP"/>
    </source>
</evidence>
<evidence type="ECO:0000313" key="3">
    <source>
        <dbReference type="Proteomes" id="UP000295662"/>
    </source>
</evidence>
<feature type="chain" id="PRO_5020676392" evidence="1">
    <location>
        <begin position="22"/>
        <end position="332"/>
    </location>
</feature>
<sequence length="332" mass="33487">MIRPPLSTLALLSLLALGAHQAYGQADMLPMSRVAGALTIPLPAGKSTLVGLPNVKIVSSGTVGGVAGDVLTLASSPSVLGDVEAAPHAIKIVSRANQSGTNAYGISALITDQAGQDVTADLSVEPNVGDQYVIYQLSTIATLFGAANETGLTGVADPALSDKIYLTNAGELVAYFYNGTAWKLVSDPTGADQGGVVIQPGSGVLVVRIAGSDLSIYLSGDALPARHVAAVAAGHNIVNNPFMVSTSLSASDIQSNITGGTGPGVSDIVYLENEGVMTGYYYKTGGPGGIGWRALGDSVTDAGSAMIAPAKAILFKEQAGTAGFALPEPFAD</sequence>
<feature type="signal peptide" evidence="1">
    <location>
        <begin position="1"/>
        <end position="21"/>
    </location>
</feature>
<gene>
    <name evidence="2" type="ORF">EI77_00126</name>
</gene>
<proteinExistence type="predicted"/>
<accession>A0A4R7SRN8</accession>
<dbReference type="OrthoDB" id="192103at2"/>
<keyword evidence="1" id="KW-0732">Signal</keyword>
<keyword evidence="3" id="KW-1185">Reference proteome</keyword>
<evidence type="ECO:0000313" key="2">
    <source>
        <dbReference type="EMBL" id="TDU80828.1"/>
    </source>
</evidence>
<dbReference type="Proteomes" id="UP000295662">
    <property type="component" value="Unassembled WGS sequence"/>
</dbReference>
<organism evidence="2 3">
    <name type="scientific">Prosthecobacter fusiformis</name>
    <dbReference type="NCBI Taxonomy" id="48464"/>
    <lineage>
        <taxon>Bacteria</taxon>
        <taxon>Pseudomonadati</taxon>
        <taxon>Verrucomicrobiota</taxon>
        <taxon>Verrucomicrobiia</taxon>
        <taxon>Verrucomicrobiales</taxon>
        <taxon>Verrucomicrobiaceae</taxon>
        <taxon>Prosthecobacter</taxon>
    </lineage>
</organism>